<dbReference type="OrthoDB" id="21095at2759"/>
<feature type="compositionally biased region" description="Low complexity" evidence="2">
    <location>
        <begin position="345"/>
        <end position="372"/>
    </location>
</feature>
<dbReference type="Pfam" id="PF09103">
    <property type="entry name" value="BRCA-2_OB1"/>
    <property type="match status" value="1"/>
</dbReference>
<proteinExistence type="predicted"/>
<feature type="compositionally biased region" description="Low complexity" evidence="2">
    <location>
        <begin position="379"/>
        <end position="391"/>
    </location>
</feature>
<dbReference type="SUPFAM" id="SSF50249">
    <property type="entry name" value="Nucleic acid-binding proteins"/>
    <property type="match status" value="1"/>
</dbReference>
<dbReference type="PANTHER" id="PTHR11289">
    <property type="entry name" value="BREAST CANCER TYPE 2 SUSCEPTIBILITY PROTEIN BRCA2"/>
    <property type="match status" value="1"/>
</dbReference>
<dbReference type="Gene3D" id="2.40.50.140">
    <property type="entry name" value="Nucleic acid-binding proteins"/>
    <property type="match status" value="2"/>
</dbReference>
<feature type="compositionally biased region" description="Polar residues" evidence="2">
    <location>
        <begin position="245"/>
        <end position="254"/>
    </location>
</feature>
<protein>
    <submittedName>
        <fullName evidence="4">Protein BREAST CANCER SUSCEPTIBILITY 2-like</fullName>
    </submittedName>
</protein>
<feature type="compositionally biased region" description="Low complexity" evidence="2">
    <location>
        <begin position="432"/>
        <end position="441"/>
    </location>
</feature>
<dbReference type="AlphaFoldDB" id="A0A2V3IPI7"/>
<dbReference type="Proteomes" id="UP000247409">
    <property type="component" value="Unassembled WGS sequence"/>
</dbReference>
<reference evidence="4 5" key="1">
    <citation type="journal article" date="2018" name="Mol. Biol. Evol.">
        <title>Analysis of the draft genome of the red seaweed Gracilariopsis chorda provides insights into genome size evolution in Rhodophyta.</title>
        <authorList>
            <person name="Lee J."/>
            <person name="Yang E.C."/>
            <person name="Graf L."/>
            <person name="Yang J.H."/>
            <person name="Qiu H."/>
            <person name="Zel Zion U."/>
            <person name="Chan C.X."/>
            <person name="Stephens T.G."/>
            <person name="Weber A.P.M."/>
            <person name="Boo G.H."/>
            <person name="Boo S.M."/>
            <person name="Kim K.M."/>
            <person name="Shin Y."/>
            <person name="Jung M."/>
            <person name="Lee S.J."/>
            <person name="Yim H.S."/>
            <person name="Lee J.H."/>
            <person name="Bhattacharya D."/>
            <person name="Yoon H.S."/>
        </authorList>
    </citation>
    <scope>NUCLEOTIDE SEQUENCE [LARGE SCALE GENOMIC DNA]</scope>
    <source>
        <strain evidence="4 5">SKKU-2015</strain>
        <tissue evidence="4">Whole body</tissue>
    </source>
</reference>
<accession>A0A2V3IPI7</accession>
<feature type="region of interest" description="Disordered" evidence="2">
    <location>
        <begin position="91"/>
        <end position="110"/>
    </location>
</feature>
<dbReference type="GO" id="GO:0006355">
    <property type="term" value="P:regulation of DNA-templated transcription"/>
    <property type="evidence" value="ECO:0007669"/>
    <property type="project" value="TreeGrafter"/>
</dbReference>
<dbReference type="PANTHER" id="PTHR11289:SF0">
    <property type="entry name" value="BREAST CANCER TYPE 2 SUSCEPTIBILITY PROTEIN"/>
    <property type="match status" value="1"/>
</dbReference>
<evidence type="ECO:0000313" key="4">
    <source>
        <dbReference type="EMBL" id="PXF44001.1"/>
    </source>
</evidence>
<dbReference type="STRING" id="448386.A0A2V3IPI7"/>
<keyword evidence="5" id="KW-1185">Reference proteome</keyword>
<keyword evidence="1" id="KW-0175">Coiled coil</keyword>
<feature type="compositionally biased region" description="Pro residues" evidence="2">
    <location>
        <begin position="153"/>
        <end position="164"/>
    </location>
</feature>
<feature type="region of interest" description="Disordered" evidence="2">
    <location>
        <begin position="1"/>
        <end position="49"/>
    </location>
</feature>
<feature type="compositionally biased region" description="Polar residues" evidence="2">
    <location>
        <begin position="16"/>
        <end position="32"/>
    </location>
</feature>
<feature type="compositionally biased region" description="Low complexity" evidence="2">
    <location>
        <begin position="266"/>
        <end position="275"/>
    </location>
</feature>
<feature type="region of interest" description="Disordered" evidence="2">
    <location>
        <begin position="117"/>
        <end position="460"/>
    </location>
</feature>
<feature type="compositionally biased region" description="Pro residues" evidence="2">
    <location>
        <begin position="176"/>
        <end position="185"/>
    </location>
</feature>
<organism evidence="4 5">
    <name type="scientific">Gracilariopsis chorda</name>
    <dbReference type="NCBI Taxonomy" id="448386"/>
    <lineage>
        <taxon>Eukaryota</taxon>
        <taxon>Rhodophyta</taxon>
        <taxon>Florideophyceae</taxon>
        <taxon>Rhodymeniophycidae</taxon>
        <taxon>Gracilariales</taxon>
        <taxon>Gracilariaceae</taxon>
        <taxon>Gracilariopsis</taxon>
    </lineage>
</organism>
<dbReference type="GO" id="GO:0000724">
    <property type="term" value="P:double-strand break repair via homologous recombination"/>
    <property type="evidence" value="ECO:0007669"/>
    <property type="project" value="InterPro"/>
</dbReference>
<evidence type="ECO:0000259" key="3">
    <source>
        <dbReference type="Pfam" id="PF09103"/>
    </source>
</evidence>
<dbReference type="EMBL" id="NBIV01000104">
    <property type="protein sequence ID" value="PXF44001.1"/>
    <property type="molecule type" value="Genomic_DNA"/>
</dbReference>
<dbReference type="InterPro" id="IPR015187">
    <property type="entry name" value="BRCA2_OB_1"/>
</dbReference>
<evidence type="ECO:0000256" key="2">
    <source>
        <dbReference type="SAM" id="MobiDB-lite"/>
    </source>
</evidence>
<name>A0A2V3IPI7_9FLOR</name>
<dbReference type="InterPro" id="IPR012340">
    <property type="entry name" value="NA-bd_OB-fold"/>
</dbReference>
<sequence>MLKKRKRSAWTALSPPLNTQFNASETTRSDSPSAAHFAPPTAPPLHSNTPLIVPTANIRRMQAALGLTPEPPTTQPLVFLHPSAERTARAILAESRPSPSPPPSKNVRTHRRLSAASAVTPLHSNPSDTAPPVNRSSPNPPPPQLPDAQPSPAAHPSPITPHNPPTARALFAAPTSPNPAPPAIPPGASLFTTASGKPLALPPPSAGRPVPNLNLPPPPVQPILFTTASGKPLPPPPPSSKSTSNIASLFTTASGKPVPVPPPSLQHPQQHKSSLAQPPPFTTPRPVNKTPRPTASRTSPLPAPNLAPFTTPSPLARPRASNIPPSSASNYKSSNPPSIPNTAKQSSSSSLFLSSNQVSLQRPPNSTFETRSRTRSNTRSHPSPHTPSIPIAHLRKALFPESARNSSAKKPHLLLETPPSTTNNRRRRRANRASSSTTRTTPFKRPRRLQRPSPVNTTPATAQINVPQFALPAYLKNGLMTCTNPDDHSCPAAHNQHQSYHSSLTSKLQSPSCLHHCQEHIFHKPHFGHISCLPPHITKAFNFAQLDKCDVSDFVQWISTMFPGFENKPASCVGSTAWARMVYALAVHKLTTLQASTNTETSFCVANVIREFLRRLSVEWHHNKQPHLLRIMRNDSSPASHTILRIVGIEPSPLAADHIVLVVTDGWYIARCTMDELVQKRVWRGTLRVSDKISVSGSALQALPSTKRFFFGEADELGASMLRISANGLHKAPQHLRLGIRKPAITSSFKHILDNHGACPPIQVVLLRSYPVFYMEIIRTEQEEEKNEVICRREEGEDEARSAYEENVRREMVATAEEQKKRGEPIDVSATEFGERSVTCVKDLLVCGLEDDPNDTVTRKLIRIYNASDIVQTMLTKEGQAFCMTQVWPRTGIWTCKPEAVHELREQAATAASVLSQFPRKICSVTELQNEHVQRGEDFDGVYSVLHVAPNESNESTRFVYMIDDPGDDIKVLALELSDHDAACLPRALRFRGGLRPRFPLVAVQDAQFRAVSEKHDLVHAKAILRTSIYSARTIRRHRKRASSLKSRCEKVESRLRGKEEQLEILREAVISFVAGNINRIGAYFTSTQDM</sequence>
<dbReference type="InterPro" id="IPR015525">
    <property type="entry name" value="BRCA2"/>
</dbReference>
<feature type="coiled-coil region" evidence="1">
    <location>
        <begin position="1035"/>
        <end position="1069"/>
    </location>
</feature>
<evidence type="ECO:0000313" key="5">
    <source>
        <dbReference type="Proteomes" id="UP000247409"/>
    </source>
</evidence>
<feature type="domain" description="BRCA2 OB1" evidence="3">
    <location>
        <begin position="626"/>
        <end position="741"/>
    </location>
</feature>
<feature type="compositionally biased region" description="Polar residues" evidence="2">
    <location>
        <begin position="323"/>
        <end position="344"/>
    </location>
</feature>
<comment type="caution">
    <text evidence="4">The sequence shown here is derived from an EMBL/GenBank/DDBJ whole genome shotgun (WGS) entry which is preliminary data.</text>
</comment>
<evidence type="ECO:0000256" key="1">
    <source>
        <dbReference type="SAM" id="Coils"/>
    </source>
</evidence>
<gene>
    <name evidence="4" type="ORF">BWQ96_06234</name>
</gene>